<evidence type="ECO:0000313" key="4">
    <source>
        <dbReference type="Proteomes" id="UP001148838"/>
    </source>
</evidence>
<dbReference type="EMBL" id="JAJSOF020000019">
    <property type="protein sequence ID" value="KAJ4439182.1"/>
    <property type="molecule type" value="Genomic_DNA"/>
</dbReference>
<dbReference type="PANTHER" id="PTHR46599">
    <property type="entry name" value="PIGGYBAC TRANSPOSABLE ELEMENT-DERIVED PROTEIN 4"/>
    <property type="match status" value="1"/>
</dbReference>
<dbReference type="Proteomes" id="UP001148838">
    <property type="component" value="Unassembled WGS sequence"/>
</dbReference>
<organism evidence="3 4">
    <name type="scientific">Periplaneta americana</name>
    <name type="common">American cockroach</name>
    <name type="synonym">Blatta americana</name>
    <dbReference type="NCBI Taxonomy" id="6978"/>
    <lineage>
        <taxon>Eukaryota</taxon>
        <taxon>Metazoa</taxon>
        <taxon>Ecdysozoa</taxon>
        <taxon>Arthropoda</taxon>
        <taxon>Hexapoda</taxon>
        <taxon>Insecta</taxon>
        <taxon>Pterygota</taxon>
        <taxon>Neoptera</taxon>
        <taxon>Polyneoptera</taxon>
        <taxon>Dictyoptera</taxon>
        <taxon>Blattodea</taxon>
        <taxon>Blattoidea</taxon>
        <taxon>Blattidae</taxon>
        <taxon>Blattinae</taxon>
        <taxon>Periplaneta</taxon>
    </lineage>
</organism>
<evidence type="ECO:0000259" key="1">
    <source>
        <dbReference type="Pfam" id="PF10545"/>
    </source>
</evidence>
<evidence type="ECO:0008006" key="5">
    <source>
        <dbReference type="Google" id="ProtNLM"/>
    </source>
</evidence>
<dbReference type="Pfam" id="PF13843">
    <property type="entry name" value="DDE_Tnp_1_7"/>
    <property type="match status" value="1"/>
</dbReference>
<dbReference type="InterPro" id="IPR006578">
    <property type="entry name" value="MADF-dom"/>
</dbReference>
<proteinExistence type="predicted"/>
<dbReference type="Pfam" id="PF10545">
    <property type="entry name" value="MADF_DNA_bdg"/>
    <property type="match status" value="1"/>
</dbReference>
<keyword evidence="4" id="KW-1185">Reference proteome</keyword>
<sequence length="347" mass="39141">MEQVLFDEILILSVEENPHVYDKRRASCKDEKMKENTWLSIAASLNTDHPKTGKAPVTLVSYITRLKPTKNLLLLSTQHNDRKVDESTEKKKTDVNLYYNETKGGIDSIDQMTRHHSVKRGTRRWPLSIFFILIDIACLNGGTIFMKNNPDWNKKKHNVRRLYMLELGQQLVKPVVEERAKNIIGSQKPIISAIGSVLGKTFPSTSVVVPSGASYSRGRCHLCLKTKSSKRENDKSVYSLLQVLTKLADALRKLKSIVYEEVHGTADNGSNRRIDIIAISESLSQGMIIDPTIRFETYIGQPEDGLHGNEQADMAAKEATRLPIQDMDIATWNSDIATHLKTKLNDL</sequence>
<evidence type="ECO:0000259" key="2">
    <source>
        <dbReference type="Pfam" id="PF13843"/>
    </source>
</evidence>
<accession>A0ABQ8SY92</accession>
<gene>
    <name evidence="3" type="ORF">ANN_15141</name>
</gene>
<feature type="domain" description="MADF" evidence="1">
    <location>
        <begin position="10"/>
        <end position="50"/>
    </location>
</feature>
<comment type="caution">
    <text evidence="3">The sequence shown here is derived from an EMBL/GenBank/DDBJ whole genome shotgun (WGS) entry which is preliminary data.</text>
</comment>
<name>A0ABQ8SY92_PERAM</name>
<feature type="domain" description="PiggyBac transposable element-derived protein" evidence="2">
    <location>
        <begin position="64"/>
        <end position="140"/>
    </location>
</feature>
<evidence type="ECO:0000313" key="3">
    <source>
        <dbReference type="EMBL" id="KAJ4439182.1"/>
    </source>
</evidence>
<reference evidence="3 4" key="1">
    <citation type="journal article" date="2022" name="Allergy">
        <title>Genome assembly and annotation of Periplaneta americana reveal a comprehensive cockroach allergen profile.</title>
        <authorList>
            <person name="Wang L."/>
            <person name="Xiong Q."/>
            <person name="Saelim N."/>
            <person name="Wang L."/>
            <person name="Nong W."/>
            <person name="Wan A.T."/>
            <person name="Shi M."/>
            <person name="Liu X."/>
            <person name="Cao Q."/>
            <person name="Hui J.H.L."/>
            <person name="Sookrung N."/>
            <person name="Leung T.F."/>
            <person name="Tungtrongchitr A."/>
            <person name="Tsui S.K.W."/>
        </authorList>
    </citation>
    <scope>NUCLEOTIDE SEQUENCE [LARGE SCALE GENOMIC DNA]</scope>
    <source>
        <strain evidence="3">PWHHKU_190912</strain>
    </source>
</reference>
<dbReference type="PANTHER" id="PTHR46599:SF6">
    <property type="entry name" value="DUAL SPECIFICITY PHOSPHATASE 26"/>
    <property type="match status" value="1"/>
</dbReference>
<dbReference type="InterPro" id="IPR029526">
    <property type="entry name" value="PGBD"/>
</dbReference>
<protein>
    <recommendedName>
        <fullName evidence="5">MADF domain-containing protein</fullName>
    </recommendedName>
</protein>